<dbReference type="SUPFAM" id="SSF74650">
    <property type="entry name" value="Galactose mutarotase-like"/>
    <property type="match status" value="1"/>
</dbReference>
<feature type="chain" id="PRO_5037345153" evidence="7">
    <location>
        <begin position="32"/>
        <end position="521"/>
    </location>
</feature>
<dbReference type="Gene3D" id="2.60.40.10">
    <property type="entry name" value="Immunoglobulins"/>
    <property type="match status" value="1"/>
</dbReference>
<gene>
    <name evidence="9" type="ORF">HK439_06905</name>
</gene>
<evidence type="ECO:0000256" key="5">
    <source>
        <dbReference type="ARBA" id="ARBA00022764"/>
    </source>
</evidence>
<evidence type="ECO:0000313" key="10">
    <source>
        <dbReference type="Proteomes" id="UP000598467"/>
    </source>
</evidence>
<dbReference type="SUPFAM" id="SSF81296">
    <property type="entry name" value="E set domains"/>
    <property type="match status" value="1"/>
</dbReference>
<dbReference type="AlphaFoldDB" id="A0A926NXP0"/>
<evidence type="ECO:0000256" key="4">
    <source>
        <dbReference type="ARBA" id="ARBA00022729"/>
    </source>
</evidence>
<dbReference type="InterPro" id="IPR007444">
    <property type="entry name" value="Glucan_biosyn_MdoG_C"/>
</dbReference>
<proteinExistence type="inferred from homology"/>
<dbReference type="Pfam" id="PF04349">
    <property type="entry name" value="MdoG"/>
    <property type="match status" value="1"/>
</dbReference>
<comment type="similarity">
    <text evidence="3">Belongs to the OpgD/OpgG family.</text>
</comment>
<dbReference type="InterPro" id="IPR011013">
    <property type="entry name" value="Gal_mutarotase_sf_dom"/>
</dbReference>
<protein>
    <submittedName>
        <fullName evidence="9">Glucan biosynthesis protein</fullName>
    </submittedName>
</protein>
<comment type="caution">
    <text evidence="9">The sequence shown here is derived from an EMBL/GenBank/DDBJ whole genome shotgun (WGS) entry which is preliminary data.</text>
</comment>
<evidence type="ECO:0000256" key="2">
    <source>
        <dbReference type="ARBA" id="ARBA00005001"/>
    </source>
</evidence>
<evidence type="ECO:0000256" key="7">
    <source>
        <dbReference type="SAM" id="SignalP"/>
    </source>
</evidence>
<dbReference type="PANTHER" id="PTHR30504:SF3">
    <property type="entry name" value="GLUCANS BIOSYNTHESIS PROTEIN D"/>
    <property type="match status" value="1"/>
</dbReference>
<dbReference type="GO" id="GO:0003824">
    <property type="term" value="F:catalytic activity"/>
    <property type="evidence" value="ECO:0007669"/>
    <property type="project" value="InterPro"/>
</dbReference>
<feature type="region of interest" description="Disordered" evidence="6">
    <location>
        <begin position="403"/>
        <end position="435"/>
    </location>
</feature>
<organism evidence="9 10">
    <name type="scientific">Roseibium aggregatum</name>
    <dbReference type="NCBI Taxonomy" id="187304"/>
    <lineage>
        <taxon>Bacteria</taxon>
        <taxon>Pseudomonadati</taxon>
        <taxon>Pseudomonadota</taxon>
        <taxon>Alphaproteobacteria</taxon>
        <taxon>Hyphomicrobiales</taxon>
        <taxon>Stappiaceae</taxon>
        <taxon>Roseibium</taxon>
    </lineage>
</organism>
<evidence type="ECO:0000256" key="1">
    <source>
        <dbReference type="ARBA" id="ARBA00004418"/>
    </source>
</evidence>
<feature type="domain" description="Glucan biosynthesis periplasmic MdoG C-terminal" evidence="8">
    <location>
        <begin position="38"/>
        <end position="517"/>
    </location>
</feature>
<dbReference type="PROSITE" id="PS51257">
    <property type="entry name" value="PROKAR_LIPOPROTEIN"/>
    <property type="match status" value="1"/>
</dbReference>
<dbReference type="EMBL" id="JABFCZ010000006">
    <property type="protein sequence ID" value="MBD1545985.1"/>
    <property type="molecule type" value="Genomic_DNA"/>
</dbReference>
<comment type="pathway">
    <text evidence="2">Glycan metabolism; osmoregulated periplasmic glucan (OPG) biosynthesis.</text>
</comment>
<dbReference type="PANTHER" id="PTHR30504">
    <property type="entry name" value="GLUCANS BIOSYNTHESIS PROTEIN"/>
    <property type="match status" value="1"/>
</dbReference>
<sequence length="521" mass="58710">MIDRRTFLLNASLGLGCACGLPVALVSGANAAGEAEDFSFDSLKAKMREKAKTPYEEPAGDLPEKLANLTYDQHRAIRFRPDHALWKDGGSNFELQAFHPGWLFKHPVDLHEVIGDRSWPLHFTGADFEYRPPLKAEEFTGLELPGIAGFRLHYPLNRPDYRDELITFLGASYFRALGKDNLYGLSARGLAVDTAAGREEEFPNFTRFYLERPIPGQNRMRIWAELESPRVTGAYAFTITPGINTEVDVDANIYLRGDVERLGVAPLTSMYLYGENDRTGFDDYRPEVHDSDGLLTLRKDGERLWRPLRNPENLALSFFSEDSPKGFGLIQRDRHFDSYQDTEAHYEKRPSLWIEPIGDWGKGAIMLAEIPSDKEIHDNIVAFWVPEKKAEAGSEHRFRYRMHWGSQPEPGTGLAQVRTTRTGQGGTAASEPDPRKRKFAVEFAGGPLVKLGSEAKLEADLRVNNATLMAHQLATLDNGVWRQIFDVKQDDSGNPVELALTLKHDGKAVTETWLYQWTKTA</sequence>
<dbReference type="PIRSF" id="PIRSF006281">
    <property type="entry name" value="MdoG"/>
    <property type="match status" value="1"/>
</dbReference>
<keyword evidence="5" id="KW-0574">Periplasm</keyword>
<evidence type="ECO:0000313" key="9">
    <source>
        <dbReference type="EMBL" id="MBD1545985.1"/>
    </source>
</evidence>
<dbReference type="InterPro" id="IPR014718">
    <property type="entry name" value="GH-type_carb-bd"/>
</dbReference>
<evidence type="ECO:0000259" key="8">
    <source>
        <dbReference type="Pfam" id="PF04349"/>
    </source>
</evidence>
<name>A0A926NXP0_9HYPH</name>
<dbReference type="InterPro" id="IPR013783">
    <property type="entry name" value="Ig-like_fold"/>
</dbReference>
<comment type="subcellular location">
    <subcellularLocation>
        <location evidence="1">Periplasm</location>
    </subcellularLocation>
</comment>
<dbReference type="FunFam" id="2.70.98.10:FF:000001">
    <property type="entry name" value="Glucans biosynthesis protein G"/>
    <property type="match status" value="1"/>
</dbReference>
<dbReference type="Gene3D" id="2.70.98.10">
    <property type="match status" value="1"/>
</dbReference>
<evidence type="ECO:0000256" key="3">
    <source>
        <dbReference type="ARBA" id="ARBA00009284"/>
    </source>
</evidence>
<dbReference type="GO" id="GO:0030246">
    <property type="term" value="F:carbohydrate binding"/>
    <property type="evidence" value="ECO:0007669"/>
    <property type="project" value="InterPro"/>
</dbReference>
<dbReference type="InterPro" id="IPR014438">
    <property type="entry name" value="Glucan_biosyn_MdoG/MdoD"/>
</dbReference>
<dbReference type="GO" id="GO:0030288">
    <property type="term" value="C:outer membrane-bounded periplasmic space"/>
    <property type="evidence" value="ECO:0007669"/>
    <property type="project" value="TreeGrafter"/>
</dbReference>
<dbReference type="RefSeq" id="WP_190290653.1">
    <property type="nucleotide sequence ID" value="NZ_JABFCZ010000006.1"/>
</dbReference>
<keyword evidence="4 7" id="KW-0732">Signal</keyword>
<dbReference type="GO" id="GO:0051274">
    <property type="term" value="P:beta-glucan biosynthetic process"/>
    <property type="evidence" value="ECO:0007669"/>
    <property type="project" value="TreeGrafter"/>
</dbReference>
<dbReference type="Proteomes" id="UP000598467">
    <property type="component" value="Unassembled WGS sequence"/>
</dbReference>
<accession>A0A926NXP0</accession>
<evidence type="ECO:0000256" key="6">
    <source>
        <dbReference type="SAM" id="MobiDB-lite"/>
    </source>
</evidence>
<feature type="signal peptide" evidence="7">
    <location>
        <begin position="1"/>
        <end position="31"/>
    </location>
</feature>
<dbReference type="InterPro" id="IPR014756">
    <property type="entry name" value="Ig_E-set"/>
</dbReference>
<reference evidence="9" key="1">
    <citation type="submission" date="2020-05" db="EMBL/GenBank/DDBJ databases">
        <title>Identification of trans-AT polyketide cluster in two marine bacteria, producers of a novel glutaramide-containing polyketide sesbanimide D and analogs.</title>
        <authorList>
            <person name="Kacar D."/>
            <person name="Rodriguez P."/>
            <person name="Canedo L."/>
            <person name="Gonzalez E."/>
            <person name="Galan B."/>
            <person name="De La Calle F."/>
            <person name="Garcia J.L."/>
        </authorList>
    </citation>
    <scope>NUCLEOTIDE SEQUENCE</scope>
    <source>
        <strain evidence="9">PHM038</strain>
    </source>
</reference>